<feature type="compositionally biased region" description="Low complexity" evidence="2">
    <location>
        <begin position="1438"/>
        <end position="1452"/>
    </location>
</feature>
<sequence>MGKLPVEGAGRGGARRVSRLGSRALPTRGAALGSAATSLSASDEKTRRASKRTPPLTKGSLPAAVSTPGLGEGREQFHVVKSLFKPYQGDLFGNSGKDNTQGMLYLSRMDPSRDPKKTRVDTAEEQRHRSLAQYGAKEGEDFVAEQEAHRAAGEERRRRLAISLATLSKKPEKRANVVANGGVAALAKLSRSEESRTRSSCAEVFNNLATERSLRQRMIEEGAAPAIIALAASSHNRHLRSQCVEALCKLAVVPGSEAQIIAEGGVSCILAVQRAVPSLGGLAGTVEEDESLERLLIQLLCNLSGFKNNQLKLVEEGAIRIISRAAERTASVDVVRLCASTLCNFAGEGRARPKMSDSRTAQALLNLTKHEDIGIRREVAHTIARLAADASCREKILQYGIIPILVTMSTAPDLDTTTGRCIALAFRVLSSDRKFAEIIVDGGAVDALISLTRSTDSPCRLSCAQSLCNLIRFAIRLDYLIECGVVSALVRLADPGDEATSECCAAALYLFFCHPAVLALIDGREVIRALMDLCRVGTTSVRKRCVAAIWNMTNVEQVAHSGGSAAESIPMLLGLLQTESDKALQADCAAALYNLARNQENCQAMIVSGAVPPVIVLAKSGSFETKTQCMSILQRMLLGRTMPEEIMTKSFVRTLLDMSKMEHRDTQQRVVIAVYRISCCERGRELLLEEGAPESLIRLISKPNEEMRKGCANTLLNLAYDHGREIEITKCGAVSVLLITALVASDSDETRHACTKALTNLLCEKQAHRGMFKDGVVWGLAAMSRSNDVTIAKLCSVALCNLSCEYWKEIAMSNCMQAVYGLARSSDEAVMSAGMKALHNVLLRAQHLEGVGHIFSGTVPIARRALMHKSKEIRLVGVRLTNLVSTALVARQTAMLYRIVERVNVGDFDSDEPLSYSFCCALERFALDPATRSSVLHSGCIDNFTALCAMSGRIMSRLAQFMYSVSCSPELVPSLVLEHDGMKVIAAVLEPVVQEEEDGSVEGRQGGGAGSGGGEDRKESLDGAKETCAALLFNMSTQDEVKTELVLKGGIRLAFALWEGASPEARRSCSLVACNLAVGKVNTAKMVRHGAGQLLVELVKNTDPLNDAGGNHVQLAEEGVIPALIDLAKTDCPVVRRNCASAMRSMTCKAEVRQLLVASGAIKVILDDATNQDADESLTIDNELLCEIEAESWVNGTRGILVESRAPVLPMLEQNCSLLPAPADSRTQKAARVAAAAAIEKEAGDALYSMPWQKLQALDVDLREPDMEVSTKQDDAKRYDDPGINAALAGDTDADGPRGLPSSTSASCGKVEPKEASQASRTMLGHPDDTDEEDSSLRGSAGSSSSINGTNCNNNNNNNRDDSSNTAFDNEEGHTDSTSHSSCGGKVNPLMSLGSTPEEDEDDTSSDSDGGRNDNSTADGSGSSWTTATKSRRHRQQRSSSVSEATSTSSESDGGLSNEQASWRRGKRRGGVQMFGRQHQPPAGIDGMPDPSVVDWEVAVVRASANADEMVERYIQTRKEIHPARRGSVNISSIGSPRRSSVLQPTGGGINSNAMALTASRRSSLFPAAASRRGSVQAAGNRRASGVLFRPQHQATQGGTGNPVGNAAGRQARRVSVSHPTIAAGGAGRRASRAGGSITTTNTTSTSKSVTSLASVGEGGTCSELEIGVLSHSDDTTSLTMADTTQSSGKEGMLPLSSTEHTGNDSGGAAGPLETVIVEAARGGIRSFMPIRGGTFDAEAGRFPL</sequence>
<feature type="region of interest" description="Disordered" evidence="2">
    <location>
        <begin position="1528"/>
        <end position="1548"/>
    </location>
</feature>
<feature type="repeat" description="ARM" evidence="1">
    <location>
        <begin position="567"/>
        <end position="610"/>
    </location>
</feature>
<feature type="compositionally biased region" description="Low complexity" evidence="2">
    <location>
        <begin position="1633"/>
        <end position="1655"/>
    </location>
</feature>
<dbReference type="InterPro" id="IPR000225">
    <property type="entry name" value="Armadillo"/>
</dbReference>
<feature type="compositionally biased region" description="Low complexity" evidence="2">
    <location>
        <begin position="19"/>
        <end position="41"/>
    </location>
</feature>
<keyword evidence="4" id="KW-1185">Reference proteome</keyword>
<reference evidence="3 4" key="1">
    <citation type="journal article" date="2010" name="Nature">
        <title>The Ectocarpus genome and the independent evolution of multicellularity in brown algae.</title>
        <authorList>
            <person name="Cock J.M."/>
            <person name="Sterck L."/>
            <person name="Rouze P."/>
            <person name="Scornet D."/>
            <person name="Allen A.E."/>
            <person name="Amoutzias G."/>
            <person name="Anthouard V."/>
            <person name="Artiguenave F."/>
            <person name="Aury J.M."/>
            <person name="Badger J.H."/>
            <person name="Beszteri B."/>
            <person name="Billiau K."/>
            <person name="Bonnet E."/>
            <person name="Bothwell J.H."/>
            <person name="Bowler C."/>
            <person name="Boyen C."/>
            <person name="Brownlee C."/>
            <person name="Carrano C.J."/>
            <person name="Charrier B."/>
            <person name="Cho G.Y."/>
            <person name="Coelho S.M."/>
            <person name="Collen J."/>
            <person name="Corre E."/>
            <person name="Da Silva C."/>
            <person name="Delage L."/>
            <person name="Delaroque N."/>
            <person name="Dittami S.M."/>
            <person name="Doulbeau S."/>
            <person name="Elias M."/>
            <person name="Farnham G."/>
            <person name="Gachon C.M."/>
            <person name="Gschloessl B."/>
            <person name="Heesch S."/>
            <person name="Jabbari K."/>
            <person name="Jubin C."/>
            <person name="Kawai H."/>
            <person name="Kimura K."/>
            <person name="Kloareg B."/>
            <person name="Kupper F.C."/>
            <person name="Lang D."/>
            <person name="Le Bail A."/>
            <person name="Leblanc C."/>
            <person name="Lerouge P."/>
            <person name="Lohr M."/>
            <person name="Lopez P.J."/>
            <person name="Martens C."/>
            <person name="Maumus F."/>
            <person name="Michel G."/>
            <person name="Miranda-Saavedra D."/>
            <person name="Morales J."/>
            <person name="Moreau H."/>
            <person name="Motomura T."/>
            <person name="Nagasato C."/>
            <person name="Napoli C.A."/>
            <person name="Nelson D.R."/>
            <person name="Nyvall-Collen P."/>
            <person name="Peters A.F."/>
            <person name="Pommier C."/>
            <person name="Potin P."/>
            <person name="Poulain J."/>
            <person name="Quesneville H."/>
            <person name="Read B."/>
            <person name="Rensing S.A."/>
            <person name="Ritter A."/>
            <person name="Rousvoal S."/>
            <person name="Samanta M."/>
            <person name="Samson G."/>
            <person name="Schroeder D.C."/>
            <person name="Segurens B."/>
            <person name="Strittmatter M."/>
            <person name="Tonon T."/>
            <person name="Tregear J.W."/>
            <person name="Valentin K."/>
            <person name="von Dassow P."/>
            <person name="Yamagishi T."/>
            <person name="Van de Peer Y."/>
            <person name="Wincker P."/>
        </authorList>
    </citation>
    <scope>NUCLEOTIDE SEQUENCE [LARGE SCALE GENOMIC DNA]</scope>
    <source>
        <strain evidence="4">Ec32 / CCAP1310/4</strain>
    </source>
</reference>
<feature type="compositionally biased region" description="Acidic residues" evidence="2">
    <location>
        <begin position="1397"/>
        <end position="1406"/>
    </location>
</feature>
<dbReference type="InterPro" id="IPR016024">
    <property type="entry name" value="ARM-type_fold"/>
</dbReference>
<dbReference type="OrthoDB" id="7537227at2759"/>
<dbReference type="InParanoid" id="D8LR74"/>
<organism evidence="3 4">
    <name type="scientific">Ectocarpus siliculosus</name>
    <name type="common">Brown alga</name>
    <name type="synonym">Conferva siliculosa</name>
    <dbReference type="NCBI Taxonomy" id="2880"/>
    <lineage>
        <taxon>Eukaryota</taxon>
        <taxon>Sar</taxon>
        <taxon>Stramenopiles</taxon>
        <taxon>Ochrophyta</taxon>
        <taxon>PX clade</taxon>
        <taxon>Phaeophyceae</taxon>
        <taxon>Ectocarpales</taxon>
        <taxon>Ectocarpaceae</taxon>
        <taxon>Ectocarpus</taxon>
    </lineage>
</organism>
<dbReference type="PANTHER" id="PTHR23315">
    <property type="entry name" value="U BOX DOMAIN-CONTAINING"/>
    <property type="match status" value="1"/>
</dbReference>
<dbReference type="InterPro" id="IPR011989">
    <property type="entry name" value="ARM-like"/>
</dbReference>
<dbReference type="EMBL" id="FN649741">
    <property type="protein sequence ID" value="CBN77747.1"/>
    <property type="molecule type" value="Genomic_DNA"/>
</dbReference>
<evidence type="ECO:0000313" key="4">
    <source>
        <dbReference type="Proteomes" id="UP000002630"/>
    </source>
</evidence>
<feature type="compositionally biased region" description="Polar residues" evidence="2">
    <location>
        <begin position="1676"/>
        <end position="1689"/>
    </location>
</feature>
<feature type="region of interest" description="Disordered" evidence="2">
    <location>
        <begin position="1266"/>
        <end position="1469"/>
    </location>
</feature>
<dbReference type="Proteomes" id="UP000002630">
    <property type="component" value="Linkage Group LG16"/>
</dbReference>
<feature type="compositionally biased region" description="Basic and acidic residues" evidence="2">
    <location>
        <begin position="1266"/>
        <end position="1281"/>
    </location>
</feature>
<dbReference type="STRING" id="2880.D8LR74"/>
<feature type="repeat" description="ARM" evidence="1">
    <location>
        <begin position="691"/>
        <end position="733"/>
    </location>
</feature>
<feature type="compositionally biased region" description="Gly residues" evidence="2">
    <location>
        <begin position="1004"/>
        <end position="1013"/>
    </location>
</feature>
<feature type="compositionally biased region" description="Polar residues" evidence="2">
    <location>
        <begin position="1418"/>
        <end position="1429"/>
    </location>
</feature>
<feature type="compositionally biased region" description="Low complexity" evidence="2">
    <location>
        <begin position="1337"/>
        <end position="1358"/>
    </location>
</feature>
<dbReference type="Gene3D" id="1.25.10.10">
    <property type="entry name" value="Leucine-rich Repeat Variant"/>
    <property type="match status" value="5"/>
</dbReference>
<proteinExistence type="predicted"/>
<feature type="region of interest" description="Disordered" evidence="2">
    <location>
        <begin position="1673"/>
        <end position="1711"/>
    </location>
</feature>
<dbReference type="OMA" id="NLACTRM"/>
<feature type="region of interest" description="Disordered" evidence="2">
    <location>
        <begin position="1576"/>
        <end position="1608"/>
    </location>
</feature>
<feature type="region of interest" description="Disordered" evidence="2">
    <location>
        <begin position="1621"/>
        <end position="1657"/>
    </location>
</feature>
<evidence type="ECO:0000256" key="1">
    <source>
        <dbReference type="PROSITE-ProRule" id="PRU00259"/>
    </source>
</evidence>
<feature type="compositionally biased region" description="Basic and acidic residues" evidence="2">
    <location>
        <begin position="110"/>
        <end position="128"/>
    </location>
</feature>
<dbReference type="SUPFAM" id="SSF48371">
    <property type="entry name" value="ARM repeat"/>
    <property type="match status" value="4"/>
</dbReference>
<evidence type="ECO:0000313" key="3">
    <source>
        <dbReference type="EMBL" id="CBN77747.1"/>
    </source>
</evidence>
<feature type="region of interest" description="Disordered" evidence="2">
    <location>
        <begin position="1"/>
        <end position="72"/>
    </location>
</feature>
<gene>
    <name evidence="3" type="ORF">Esi_0062_0119</name>
</gene>
<protein>
    <submittedName>
        <fullName evidence="3">Uncharacterized protein</fullName>
    </submittedName>
</protein>
<dbReference type="SMART" id="SM00185">
    <property type="entry name" value="ARM"/>
    <property type="match status" value="11"/>
</dbReference>
<accession>D8LR74</accession>
<name>D8LR74_ECTSI</name>
<feature type="compositionally biased region" description="Polar residues" evidence="2">
    <location>
        <begin position="1529"/>
        <end position="1544"/>
    </location>
</feature>
<evidence type="ECO:0000256" key="2">
    <source>
        <dbReference type="SAM" id="MobiDB-lite"/>
    </source>
</evidence>
<feature type="region of interest" description="Disordered" evidence="2">
    <location>
        <begin position="996"/>
        <end position="1020"/>
    </location>
</feature>
<dbReference type="eggNOG" id="ENOG502QPXB">
    <property type="taxonomic scope" value="Eukaryota"/>
</dbReference>
<dbReference type="PROSITE" id="PS50176">
    <property type="entry name" value="ARM_REPEAT"/>
    <property type="match status" value="2"/>
</dbReference>
<dbReference type="PANTHER" id="PTHR23315:SF7">
    <property type="entry name" value="U-BOX DOMAIN-CONTAINING PROTEIN 4"/>
    <property type="match status" value="1"/>
</dbReference>
<dbReference type="EMBL" id="FN648841">
    <property type="protein sequence ID" value="CBN77747.1"/>
    <property type="molecule type" value="Genomic_DNA"/>
</dbReference>
<feature type="region of interest" description="Disordered" evidence="2">
    <location>
        <begin position="107"/>
        <end position="128"/>
    </location>
</feature>